<dbReference type="EMBL" id="JBBWUH010000007">
    <property type="protein sequence ID" value="KAK8161280.1"/>
    <property type="molecule type" value="Genomic_DNA"/>
</dbReference>
<evidence type="ECO:0000256" key="1">
    <source>
        <dbReference type="SAM" id="MobiDB-lite"/>
    </source>
</evidence>
<organism evidence="2 3">
    <name type="scientific">Phyllosticta citrichinensis</name>
    <dbReference type="NCBI Taxonomy" id="1130410"/>
    <lineage>
        <taxon>Eukaryota</taxon>
        <taxon>Fungi</taxon>
        <taxon>Dikarya</taxon>
        <taxon>Ascomycota</taxon>
        <taxon>Pezizomycotina</taxon>
        <taxon>Dothideomycetes</taxon>
        <taxon>Dothideomycetes incertae sedis</taxon>
        <taxon>Botryosphaeriales</taxon>
        <taxon>Phyllostictaceae</taxon>
        <taxon>Phyllosticta</taxon>
    </lineage>
</organism>
<evidence type="ECO:0000313" key="3">
    <source>
        <dbReference type="Proteomes" id="UP001456524"/>
    </source>
</evidence>
<keyword evidence="3" id="KW-1185">Reference proteome</keyword>
<protein>
    <submittedName>
        <fullName evidence="2">Uncharacterized protein</fullName>
    </submittedName>
</protein>
<sequence>MMSRCGVRGGLRYPAPLWRGLQSLLRRFLNLSTALRPHSNKTIEEQSSCWPWRACMAKSLHRESGAVQWGCGEDCGAHDVTAGVVDDAPTALAQRGRRAGLALTFEDLGGTLWCKDRASLSGAQVARFTEFPTPSPPALECSMSLMPQSRRKIDIRRSHSKWRASMTRRRLPEAQRCPAPRSQGRQNFQAGLFASLQRPTSLTPHPRKKIKIPPQYSRRWASKIRRRTAGAARCRAAVASSAVLSTTCSATR</sequence>
<accession>A0ABR1XM86</accession>
<name>A0ABR1XM86_9PEZI</name>
<feature type="compositionally biased region" description="Basic residues" evidence="1">
    <location>
        <begin position="160"/>
        <end position="169"/>
    </location>
</feature>
<dbReference type="Proteomes" id="UP001456524">
    <property type="component" value="Unassembled WGS sequence"/>
</dbReference>
<reference evidence="2 3" key="1">
    <citation type="journal article" date="2022" name="G3 (Bethesda)">
        <title>Enemy or ally: a genomic approach to elucidate the lifestyle of Phyllosticta citrichinaensis.</title>
        <authorList>
            <person name="Buijs V.A."/>
            <person name="Groenewald J.Z."/>
            <person name="Haridas S."/>
            <person name="LaButti K.M."/>
            <person name="Lipzen A."/>
            <person name="Martin F.M."/>
            <person name="Barry K."/>
            <person name="Grigoriev I.V."/>
            <person name="Crous P.W."/>
            <person name="Seidl M.F."/>
        </authorList>
    </citation>
    <scope>NUCLEOTIDE SEQUENCE [LARGE SCALE GENOMIC DNA]</scope>
    <source>
        <strain evidence="2 3">CBS 129764</strain>
    </source>
</reference>
<comment type="caution">
    <text evidence="2">The sequence shown here is derived from an EMBL/GenBank/DDBJ whole genome shotgun (WGS) entry which is preliminary data.</text>
</comment>
<proteinExistence type="predicted"/>
<gene>
    <name evidence="2" type="ORF">IWX90DRAFT_264866</name>
</gene>
<feature type="region of interest" description="Disordered" evidence="1">
    <location>
        <begin position="160"/>
        <end position="184"/>
    </location>
</feature>
<evidence type="ECO:0000313" key="2">
    <source>
        <dbReference type="EMBL" id="KAK8161280.1"/>
    </source>
</evidence>